<accession>A0ABZ1HX40</accession>
<dbReference type="RefSeq" id="WP_326565085.1">
    <property type="nucleotide sequence ID" value="NZ_CP142149.1"/>
</dbReference>
<gene>
    <name evidence="2" type="ORF">VSH64_24900</name>
</gene>
<reference evidence="2 3" key="1">
    <citation type="journal article" date="2015" name="Int. J. Syst. Evol. Microbiol.">
        <title>Amycolatopsis rhabdoformis sp. nov., an actinomycete isolated from a tropical forest soil.</title>
        <authorList>
            <person name="Souza W.R."/>
            <person name="Silva R.E."/>
            <person name="Goodfellow M."/>
            <person name="Busarakam K."/>
            <person name="Figueiro F.S."/>
            <person name="Ferreira D."/>
            <person name="Rodrigues-Filho E."/>
            <person name="Moraes L.A.B."/>
            <person name="Zucchi T.D."/>
        </authorList>
    </citation>
    <scope>NUCLEOTIDE SEQUENCE [LARGE SCALE GENOMIC DNA]</scope>
    <source>
        <strain evidence="2 3">NCIMB 14900</strain>
    </source>
</reference>
<evidence type="ECO:0000256" key="1">
    <source>
        <dbReference type="SAM" id="MobiDB-lite"/>
    </source>
</evidence>
<keyword evidence="3" id="KW-1185">Reference proteome</keyword>
<dbReference type="Proteomes" id="UP001330812">
    <property type="component" value="Chromosome"/>
</dbReference>
<evidence type="ECO:0000313" key="3">
    <source>
        <dbReference type="Proteomes" id="UP001330812"/>
    </source>
</evidence>
<evidence type="ECO:0000313" key="2">
    <source>
        <dbReference type="EMBL" id="WSE26117.1"/>
    </source>
</evidence>
<protein>
    <recommendedName>
        <fullName evidence="4">Scaffolding protein</fullName>
    </recommendedName>
</protein>
<feature type="region of interest" description="Disordered" evidence="1">
    <location>
        <begin position="1"/>
        <end position="66"/>
    </location>
</feature>
<dbReference type="EMBL" id="CP142149">
    <property type="protein sequence ID" value="WSE26117.1"/>
    <property type="molecule type" value="Genomic_DNA"/>
</dbReference>
<organism evidence="2 3">
    <name type="scientific">Amycolatopsis rhabdoformis</name>
    <dbReference type="NCBI Taxonomy" id="1448059"/>
    <lineage>
        <taxon>Bacteria</taxon>
        <taxon>Bacillati</taxon>
        <taxon>Actinomycetota</taxon>
        <taxon>Actinomycetes</taxon>
        <taxon>Pseudonocardiales</taxon>
        <taxon>Pseudonocardiaceae</taxon>
        <taxon>Amycolatopsis</taxon>
    </lineage>
</organism>
<proteinExistence type="predicted"/>
<evidence type="ECO:0008006" key="4">
    <source>
        <dbReference type="Google" id="ProtNLM"/>
    </source>
</evidence>
<name>A0ABZ1HX40_9PSEU</name>
<sequence length="214" mass="21904">MTIPTSSAAPAGQPTPTPPAEPPKPAPPAPAAAEPTTPPAGDPPKGDDDKPLGEGGLKALQAERARADELEKQVKALAPLQKLAEALGTTGDSGAGKTEIEQITERLAQHETELKTEKQARWRAEIAAEKGLTIQQAARLVGTSKEELAADADALAALFPTAPAAPGTPKPDPSQGGQGGTPPDLDAQIAEAQGKGDVKAVLRLQNQKLANAKR</sequence>
<feature type="region of interest" description="Disordered" evidence="1">
    <location>
        <begin position="159"/>
        <end position="193"/>
    </location>
</feature>
<feature type="compositionally biased region" description="Pro residues" evidence="1">
    <location>
        <begin position="13"/>
        <end position="42"/>
    </location>
</feature>